<dbReference type="InterPro" id="IPR024775">
    <property type="entry name" value="DinB-like"/>
</dbReference>
<evidence type="ECO:0000313" key="3">
    <source>
        <dbReference type="Proteomes" id="UP000583800"/>
    </source>
</evidence>
<dbReference type="AlphaFoldDB" id="A0A7X0C2V2"/>
<protein>
    <submittedName>
        <fullName evidence="2">Putative damage-inducible protein DinB</fullName>
    </submittedName>
</protein>
<sequence length="250" mass="28287">MTMQYDNTDAFRGASFTSATFAAAKFRDCDMRQIKIVDSVLVDVSVSGDVHNFLVNDVDVTPFVEAELDRRHPERVQLRAMRTADDFRAMWNTVERLWLETVAHAERLPESARHERVDGEWSFVETLRHLIFATDAWASRTILDEPMPFHRFGLTHTGYPPADAAAIGIDLDARPSYAAVMEARADRVALVRGIVDGLTDTDLARMCTRAPAPGHPEEPRSVGSCLRVVMEEECEHRRYMVRDIAVLEAR</sequence>
<keyword evidence="3" id="KW-1185">Reference proteome</keyword>
<dbReference type="Gene3D" id="1.20.120.450">
    <property type="entry name" value="dinb family like domain"/>
    <property type="match status" value="1"/>
</dbReference>
<reference evidence="2 3" key="1">
    <citation type="submission" date="2020-08" db="EMBL/GenBank/DDBJ databases">
        <title>Sequencing the genomes of 1000 actinobacteria strains.</title>
        <authorList>
            <person name="Klenk H.-P."/>
        </authorList>
    </citation>
    <scope>NUCLEOTIDE SEQUENCE [LARGE SCALE GENOMIC DNA]</scope>
    <source>
        <strain evidence="2 3">DSM 45913</strain>
    </source>
</reference>
<gene>
    <name evidence="2" type="ORF">FHU36_002585</name>
</gene>
<accession>A0A7X0C2V2</accession>
<dbReference type="InterPro" id="IPR034660">
    <property type="entry name" value="DinB/YfiT-like"/>
</dbReference>
<feature type="domain" description="DinB-like" evidence="1">
    <location>
        <begin position="95"/>
        <end position="240"/>
    </location>
</feature>
<dbReference type="RefSeq" id="WP_221495860.1">
    <property type="nucleotide sequence ID" value="NZ_JACHJB010000001.1"/>
</dbReference>
<dbReference type="EMBL" id="JACHJB010000001">
    <property type="protein sequence ID" value="MBB6346076.1"/>
    <property type="molecule type" value="Genomic_DNA"/>
</dbReference>
<name>A0A7X0C2V2_9ACTN</name>
<proteinExistence type="predicted"/>
<dbReference type="Pfam" id="PF12867">
    <property type="entry name" value="DinB_2"/>
    <property type="match status" value="1"/>
</dbReference>
<organism evidence="2 3">
    <name type="scientific">Nonomuraea muscovyensis</name>
    <dbReference type="NCBI Taxonomy" id="1124761"/>
    <lineage>
        <taxon>Bacteria</taxon>
        <taxon>Bacillati</taxon>
        <taxon>Actinomycetota</taxon>
        <taxon>Actinomycetes</taxon>
        <taxon>Streptosporangiales</taxon>
        <taxon>Streptosporangiaceae</taxon>
        <taxon>Nonomuraea</taxon>
    </lineage>
</organism>
<dbReference type="SUPFAM" id="SSF109854">
    <property type="entry name" value="DinB/YfiT-like putative metalloenzymes"/>
    <property type="match status" value="1"/>
</dbReference>
<dbReference type="Proteomes" id="UP000583800">
    <property type="component" value="Unassembled WGS sequence"/>
</dbReference>
<evidence type="ECO:0000259" key="1">
    <source>
        <dbReference type="Pfam" id="PF12867"/>
    </source>
</evidence>
<comment type="caution">
    <text evidence="2">The sequence shown here is derived from an EMBL/GenBank/DDBJ whole genome shotgun (WGS) entry which is preliminary data.</text>
</comment>
<evidence type="ECO:0000313" key="2">
    <source>
        <dbReference type="EMBL" id="MBB6346076.1"/>
    </source>
</evidence>